<dbReference type="PANTHER" id="PTHR11109:SF7">
    <property type="entry name" value="GTP CYCLOHYDROLASE 1"/>
    <property type="match status" value="1"/>
</dbReference>
<proteinExistence type="inferred from homology"/>
<dbReference type="InterPro" id="IPR020602">
    <property type="entry name" value="GTP_CycHdrlase_I_dom"/>
</dbReference>
<dbReference type="NCBIfam" id="NF006826">
    <property type="entry name" value="PRK09347.1-3"/>
    <property type="match status" value="1"/>
</dbReference>
<keyword evidence="9" id="KW-0694">RNA-binding</keyword>
<keyword evidence="7" id="KW-0342">GTP-binding</keyword>
<accession>A0A7S4FR87</accession>
<dbReference type="GO" id="GO:0008270">
    <property type="term" value="F:zinc ion binding"/>
    <property type="evidence" value="ECO:0007669"/>
    <property type="project" value="TreeGrafter"/>
</dbReference>
<dbReference type="UniPathway" id="UPA00848">
    <property type="reaction ID" value="UER00151"/>
</dbReference>
<dbReference type="Pfam" id="PF01227">
    <property type="entry name" value="GTP_cyclohydroI"/>
    <property type="match status" value="1"/>
</dbReference>
<dbReference type="InterPro" id="IPR018234">
    <property type="entry name" value="GTP_CycHdrlase_I_CS"/>
</dbReference>
<dbReference type="GO" id="GO:0046654">
    <property type="term" value="P:tetrahydrofolate biosynthetic process"/>
    <property type="evidence" value="ECO:0007669"/>
    <property type="project" value="InterPro"/>
</dbReference>
<feature type="region of interest" description="Disordered" evidence="10">
    <location>
        <begin position="1"/>
        <end position="29"/>
    </location>
</feature>
<dbReference type="Pfam" id="PF00076">
    <property type="entry name" value="RRM_1"/>
    <property type="match status" value="2"/>
</dbReference>
<dbReference type="InterPro" id="IPR000504">
    <property type="entry name" value="RRM_dom"/>
</dbReference>
<name>A0A7S4FR87_9EUGL</name>
<dbReference type="EMBL" id="HBJA01056914">
    <property type="protein sequence ID" value="CAE0809007.1"/>
    <property type="molecule type" value="Transcribed_RNA"/>
</dbReference>
<comment type="similarity">
    <text evidence="2">Belongs to the GTP cyclohydrolase I family.</text>
</comment>
<reference evidence="12" key="1">
    <citation type="submission" date="2021-01" db="EMBL/GenBank/DDBJ databases">
        <authorList>
            <person name="Corre E."/>
            <person name="Pelletier E."/>
            <person name="Niang G."/>
            <person name="Scheremetjew M."/>
            <person name="Finn R."/>
            <person name="Kale V."/>
            <person name="Holt S."/>
            <person name="Cochrane G."/>
            <person name="Meng A."/>
            <person name="Brown T."/>
            <person name="Cohen L."/>
        </authorList>
    </citation>
    <scope>NUCLEOTIDE SEQUENCE</scope>
    <source>
        <strain evidence="12">CCMP1594</strain>
    </source>
</reference>
<dbReference type="PROSITE" id="PS00859">
    <property type="entry name" value="GTP_CYCLOHYDROL_1_1"/>
    <property type="match status" value="1"/>
</dbReference>
<dbReference type="InterPro" id="IPR035979">
    <property type="entry name" value="RBD_domain_sf"/>
</dbReference>
<dbReference type="PROSITE" id="PS00860">
    <property type="entry name" value="GTP_CYCLOHYDROL_1_2"/>
    <property type="match status" value="1"/>
</dbReference>
<dbReference type="GO" id="GO:0006729">
    <property type="term" value="P:tetrahydrobiopterin biosynthetic process"/>
    <property type="evidence" value="ECO:0007669"/>
    <property type="project" value="TreeGrafter"/>
</dbReference>
<feature type="domain" description="RRM" evidence="11">
    <location>
        <begin position="102"/>
        <end position="179"/>
    </location>
</feature>
<evidence type="ECO:0000256" key="2">
    <source>
        <dbReference type="ARBA" id="ARBA00008085"/>
    </source>
</evidence>
<dbReference type="CDD" id="cd00642">
    <property type="entry name" value="GTP_cyclohydro1"/>
    <property type="match status" value="1"/>
</dbReference>
<dbReference type="PROSITE" id="PS50102">
    <property type="entry name" value="RRM"/>
    <property type="match status" value="2"/>
</dbReference>
<evidence type="ECO:0000256" key="7">
    <source>
        <dbReference type="ARBA" id="ARBA00023134"/>
    </source>
</evidence>
<evidence type="ECO:0000259" key="11">
    <source>
        <dbReference type="PROSITE" id="PS50102"/>
    </source>
</evidence>
<dbReference type="Gene3D" id="3.30.1130.10">
    <property type="match status" value="1"/>
</dbReference>
<evidence type="ECO:0000256" key="5">
    <source>
        <dbReference type="ARBA" id="ARBA00022741"/>
    </source>
</evidence>
<dbReference type="SMART" id="SM00360">
    <property type="entry name" value="RRM"/>
    <property type="match status" value="2"/>
</dbReference>
<evidence type="ECO:0000256" key="8">
    <source>
        <dbReference type="ARBA" id="ARBA00030854"/>
    </source>
</evidence>
<dbReference type="GO" id="GO:0003723">
    <property type="term" value="F:RNA binding"/>
    <property type="evidence" value="ECO:0007669"/>
    <property type="project" value="UniProtKB-UniRule"/>
</dbReference>
<dbReference type="NCBIfam" id="NF006825">
    <property type="entry name" value="PRK09347.1-2"/>
    <property type="match status" value="1"/>
</dbReference>
<dbReference type="NCBIfam" id="TIGR00063">
    <property type="entry name" value="folE"/>
    <property type="match status" value="1"/>
</dbReference>
<dbReference type="EC" id="3.5.4.16" evidence="3"/>
<organism evidence="12">
    <name type="scientific">Eutreptiella gymnastica</name>
    <dbReference type="NCBI Taxonomy" id="73025"/>
    <lineage>
        <taxon>Eukaryota</taxon>
        <taxon>Discoba</taxon>
        <taxon>Euglenozoa</taxon>
        <taxon>Euglenida</taxon>
        <taxon>Spirocuta</taxon>
        <taxon>Euglenophyceae</taxon>
        <taxon>Eutreptiales</taxon>
        <taxon>Eutreptiaceae</taxon>
        <taxon>Eutreptiella</taxon>
    </lineage>
</organism>
<comment type="pathway">
    <text evidence="1">Cofactor biosynthesis; 7,8-dihydroneopterin triphosphate biosynthesis; 7,8-dihydroneopterin triphosphate from GTP: step 1/1.</text>
</comment>
<dbReference type="InterPro" id="IPR043133">
    <property type="entry name" value="GTP-CH-I_C/QueF"/>
</dbReference>
<sequence length="375" mass="42166">MENNASIFDDGDNQENPPPQEHSVLVSNVPRGTTRDDLCKAFSTKGAVYATELFENRQYGFVRFYNASDVKNVLTSKPPSINDSQGNAVVLRVSPISDEPKNVLRVGGFGPEMDSHLLREMITTWTNGVKPLNIDLVMTEEGQSKGYAFMEFQDNGAALEAYKALEINKPQYSVEFAKLRDVQKDFVMRRMEQSCYQTLMDLGEDASREGLLKTPQRWAKALQFLTRGYSDSLHELVNGAIFDESHHELVLVKDIVVYSMCEHHMLPFWGKVHVAYIPNGKVIGLSKIARIAEMYSRRLQVQERLTREIANALQETLKPMGVAVIMDCAHMCMMMRGVQKVGASTTTSSVIGVFETDPRTRAELFSLINLPKAML</sequence>
<dbReference type="AlphaFoldDB" id="A0A7S4FR87"/>
<dbReference type="FunFam" id="3.30.1130.10:FF:000012">
    <property type="entry name" value="GTP cyclohydrolase 1"/>
    <property type="match status" value="1"/>
</dbReference>
<evidence type="ECO:0000256" key="4">
    <source>
        <dbReference type="ARBA" id="ARBA00017272"/>
    </source>
</evidence>
<protein>
    <recommendedName>
        <fullName evidence="4">GTP cyclohydrolase 1</fullName>
        <ecNumber evidence="3">3.5.4.16</ecNumber>
    </recommendedName>
    <alternativeName>
        <fullName evidence="8">GTP cyclohydrolase I</fullName>
    </alternativeName>
</protein>
<dbReference type="HAMAP" id="MF_00223">
    <property type="entry name" value="FolE"/>
    <property type="match status" value="1"/>
</dbReference>
<dbReference type="CDD" id="cd00590">
    <property type="entry name" value="RRM_SF"/>
    <property type="match status" value="2"/>
</dbReference>
<dbReference type="InterPro" id="IPR043134">
    <property type="entry name" value="GTP-CH-I_N"/>
</dbReference>
<evidence type="ECO:0000313" key="12">
    <source>
        <dbReference type="EMBL" id="CAE0809007.1"/>
    </source>
</evidence>
<dbReference type="InterPro" id="IPR012677">
    <property type="entry name" value="Nucleotide-bd_a/b_plait_sf"/>
</dbReference>
<evidence type="ECO:0000256" key="10">
    <source>
        <dbReference type="SAM" id="MobiDB-lite"/>
    </source>
</evidence>
<evidence type="ECO:0000256" key="3">
    <source>
        <dbReference type="ARBA" id="ARBA00012715"/>
    </source>
</evidence>
<dbReference type="SUPFAM" id="SSF55620">
    <property type="entry name" value="Tetrahydrobiopterin biosynthesis enzymes-like"/>
    <property type="match status" value="1"/>
</dbReference>
<dbReference type="GO" id="GO:0005737">
    <property type="term" value="C:cytoplasm"/>
    <property type="evidence" value="ECO:0007669"/>
    <property type="project" value="TreeGrafter"/>
</dbReference>
<keyword evidence="5" id="KW-0547">Nucleotide-binding</keyword>
<dbReference type="InterPro" id="IPR001474">
    <property type="entry name" value="GTP_CycHdrlase_I"/>
</dbReference>
<dbReference type="GO" id="GO:0003934">
    <property type="term" value="F:GTP cyclohydrolase I activity"/>
    <property type="evidence" value="ECO:0007669"/>
    <property type="project" value="UniProtKB-EC"/>
</dbReference>
<keyword evidence="6" id="KW-0378">Hydrolase</keyword>
<evidence type="ECO:0000256" key="1">
    <source>
        <dbReference type="ARBA" id="ARBA00005080"/>
    </source>
</evidence>
<dbReference type="GO" id="GO:0005525">
    <property type="term" value="F:GTP binding"/>
    <property type="evidence" value="ECO:0007669"/>
    <property type="project" value="UniProtKB-KW"/>
</dbReference>
<evidence type="ECO:0000256" key="9">
    <source>
        <dbReference type="PROSITE-ProRule" id="PRU00176"/>
    </source>
</evidence>
<evidence type="ECO:0000256" key="6">
    <source>
        <dbReference type="ARBA" id="ARBA00022801"/>
    </source>
</evidence>
<gene>
    <name evidence="12" type="ORF">EGYM00163_LOCUS20138</name>
</gene>
<dbReference type="PANTHER" id="PTHR11109">
    <property type="entry name" value="GTP CYCLOHYDROLASE I"/>
    <property type="match status" value="1"/>
</dbReference>
<dbReference type="Gene3D" id="3.30.70.330">
    <property type="match status" value="2"/>
</dbReference>
<dbReference type="SUPFAM" id="SSF54928">
    <property type="entry name" value="RNA-binding domain, RBD"/>
    <property type="match status" value="1"/>
</dbReference>
<feature type="domain" description="RRM" evidence="11">
    <location>
        <begin position="22"/>
        <end position="96"/>
    </location>
</feature>
<dbReference type="Gene3D" id="1.10.286.10">
    <property type="match status" value="1"/>
</dbReference>